<name>A0A5S9NRR7_9GAMM</name>
<organism evidence="2 3">
    <name type="scientific">BD1-7 clade bacterium</name>
    <dbReference type="NCBI Taxonomy" id="2029982"/>
    <lineage>
        <taxon>Bacteria</taxon>
        <taxon>Pseudomonadati</taxon>
        <taxon>Pseudomonadota</taxon>
        <taxon>Gammaproteobacteria</taxon>
        <taxon>Cellvibrionales</taxon>
        <taxon>Spongiibacteraceae</taxon>
        <taxon>BD1-7 clade</taxon>
    </lineage>
</organism>
<dbReference type="NCBIfam" id="NF003501">
    <property type="entry name" value="PRK05170.1-5"/>
    <property type="match status" value="1"/>
</dbReference>
<dbReference type="Pfam" id="PF03692">
    <property type="entry name" value="CxxCxxCC"/>
    <property type="match status" value="1"/>
</dbReference>
<dbReference type="InterPro" id="IPR008228">
    <property type="entry name" value="UCP006173"/>
</dbReference>
<proteinExistence type="inferred from homology"/>
<evidence type="ECO:0000256" key="1">
    <source>
        <dbReference type="HAMAP-Rule" id="MF_00676"/>
    </source>
</evidence>
<evidence type="ECO:0000313" key="3">
    <source>
        <dbReference type="Proteomes" id="UP000434580"/>
    </source>
</evidence>
<dbReference type="AlphaFoldDB" id="A0A5S9NRR7"/>
<dbReference type="PANTHER" id="PTHR37421:SF1">
    <property type="entry name" value="UPF0260 PROTEIN YCGN"/>
    <property type="match status" value="1"/>
</dbReference>
<gene>
    <name evidence="2" type="ORF">DPBNPPHM_02920</name>
</gene>
<dbReference type="NCBIfam" id="NF003507">
    <property type="entry name" value="PRK05170.2-5"/>
    <property type="match status" value="1"/>
</dbReference>
<reference evidence="2 3" key="1">
    <citation type="submission" date="2019-11" db="EMBL/GenBank/DDBJ databases">
        <authorList>
            <person name="Holert J."/>
        </authorList>
    </citation>
    <scope>NUCLEOTIDE SEQUENCE [LARGE SCALE GENOMIC DNA]</scope>
    <source>
        <strain evidence="2">BC5_2</strain>
    </source>
</reference>
<dbReference type="PANTHER" id="PTHR37421">
    <property type="entry name" value="UPF0260 PROTEIN YCGN"/>
    <property type="match status" value="1"/>
</dbReference>
<dbReference type="HAMAP" id="MF_00676">
    <property type="entry name" value="UPF0260"/>
    <property type="match status" value="1"/>
</dbReference>
<dbReference type="EMBL" id="CACSII010000002">
    <property type="protein sequence ID" value="CAA0090664.1"/>
    <property type="molecule type" value="Genomic_DNA"/>
</dbReference>
<sequence>MSDQQPFWKTVALDAMNKSQWESLCDGCAKCCLVKLQDEESDEVAYTNVVCRYMDEQNCQCTEYQRRNELVPHCVWLKPEMVADFFWLPSTCAYRLVAEGKDLPEWHHLVSGSRESVHESGESVKEKVYNEAFIHEDDLEEYIIHWVE</sequence>
<protein>
    <recommendedName>
        <fullName evidence="1">UPF0260 protein DPBNPPHM_02920</fullName>
    </recommendedName>
</protein>
<comment type="similarity">
    <text evidence="1">Belongs to the UPF0260 family.</text>
</comment>
<accession>A0A5S9NRR7</accession>
<dbReference type="InterPro" id="IPR005358">
    <property type="entry name" value="Puta_zinc/iron-chelating_dom"/>
</dbReference>
<dbReference type="OrthoDB" id="9786855at2"/>
<dbReference type="PIRSF" id="PIRSF006173">
    <property type="entry name" value="UCP006173"/>
    <property type="match status" value="1"/>
</dbReference>
<dbReference type="Proteomes" id="UP000434580">
    <property type="component" value="Unassembled WGS sequence"/>
</dbReference>
<evidence type="ECO:0000313" key="2">
    <source>
        <dbReference type="EMBL" id="CAA0090664.1"/>
    </source>
</evidence>